<proteinExistence type="predicted"/>
<name>A0ABR2GTZ4_9EUKA</name>
<organism evidence="1 2">
    <name type="scientific">Tritrichomonas musculus</name>
    <dbReference type="NCBI Taxonomy" id="1915356"/>
    <lineage>
        <taxon>Eukaryota</taxon>
        <taxon>Metamonada</taxon>
        <taxon>Parabasalia</taxon>
        <taxon>Tritrichomonadida</taxon>
        <taxon>Tritrichomonadidae</taxon>
        <taxon>Tritrichomonas</taxon>
    </lineage>
</organism>
<reference evidence="1 2" key="1">
    <citation type="submission" date="2024-04" db="EMBL/GenBank/DDBJ databases">
        <title>Tritrichomonas musculus Genome.</title>
        <authorList>
            <person name="Alves-Ferreira E."/>
            <person name="Grigg M."/>
            <person name="Lorenzi H."/>
            <person name="Galac M."/>
        </authorList>
    </citation>
    <scope>NUCLEOTIDE SEQUENCE [LARGE SCALE GENOMIC DNA]</scope>
    <source>
        <strain evidence="1 2">EAF2021</strain>
    </source>
</reference>
<evidence type="ECO:0008006" key="3">
    <source>
        <dbReference type="Google" id="ProtNLM"/>
    </source>
</evidence>
<comment type="caution">
    <text evidence="1">The sequence shown here is derived from an EMBL/GenBank/DDBJ whole genome shotgun (WGS) entry which is preliminary data.</text>
</comment>
<evidence type="ECO:0000313" key="1">
    <source>
        <dbReference type="EMBL" id="KAK8837412.1"/>
    </source>
</evidence>
<dbReference type="EMBL" id="JAPFFF010000060">
    <property type="protein sequence ID" value="KAK8837412.1"/>
    <property type="molecule type" value="Genomic_DNA"/>
</dbReference>
<sequence>MSSNMDVAMKYIGNTIWNMSTPTAGSYLDYTPNLFLETPKTFSVDSVASSETDDMLTRIREWCSMTFQPLEMKKGDDYDEWYDPETAGMSVAGVDDFCLEFREGLKPIFIVLAKNIELLRQEVCNLKTAQSTKHPLEDIDMTAYITKGEVKEMIDQKDAYIDTLEKRLAALEAKCANIE</sequence>
<evidence type="ECO:0000313" key="2">
    <source>
        <dbReference type="Proteomes" id="UP001470230"/>
    </source>
</evidence>
<dbReference type="Proteomes" id="UP001470230">
    <property type="component" value="Unassembled WGS sequence"/>
</dbReference>
<protein>
    <recommendedName>
        <fullName evidence="3">Peptidase S74 domain-containing protein</fullName>
    </recommendedName>
</protein>
<keyword evidence="2" id="KW-1185">Reference proteome</keyword>
<accession>A0ABR2GTZ4</accession>
<gene>
    <name evidence="1" type="ORF">M9Y10_036847</name>
</gene>